<reference evidence="2 3" key="1">
    <citation type="submission" date="2019-01" db="EMBL/GenBank/DDBJ databases">
        <title>Sequencing of cultivated peanut Arachis hypogaea provides insights into genome evolution and oil improvement.</title>
        <authorList>
            <person name="Chen X."/>
        </authorList>
    </citation>
    <scope>NUCLEOTIDE SEQUENCE [LARGE SCALE GENOMIC DNA]</scope>
    <source>
        <strain evidence="3">cv. Fuhuasheng</strain>
        <tissue evidence="2">Leaves</tissue>
    </source>
</reference>
<proteinExistence type="inferred from homology"/>
<comment type="caution">
    <text evidence="2">The sequence shown here is derived from an EMBL/GenBank/DDBJ whole genome shotgun (WGS) entry which is preliminary data.</text>
</comment>
<keyword evidence="1" id="KW-0863">Zinc-finger</keyword>
<sequence length="150" mass="17821">MVNYRVQRRIRVAQQKLVECNKAYKQSKEISAEMKHIMWKSRSNETFESSWIDFFSCLNLHDNNWLVERDKWVLVFLNNNFWVGMCSIQRSENIHTSIKGYLTLKSNLQQFVMQYDNCLASKAQKEYELDAVTFNTIIPYATASSIEKQF</sequence>
<organism evidence="2 3">
    <name type="scientific">Arachis hypogaea</name>
    <name type="common">Peanut</name>
    <dbReference type="NCBI Taxonomy" id="3818"/>
    <lineage>
        <taxon>Eukaryota</taxon>
        <taxon>Viridiplantae</taxon>
        <taxon>Streptophyta</taxon>
        <taxon>Embryophyta</taxon>
        <taxon>Tracheophyta</taxon>
        <taxon>Spermatophyta</taxon>
        <taxon>Magnoliopsida</taxon>
        <taxon>eudicotyledons</taxon>
        <taxon>Gunneridae</taxon>
        <taxon>Pentapetalae</taxon>
        <taxon>rosids</taxon>
        <taxon>fabids</taxon>
        <taxon>Fabales</taxon>
        <taxon>Fabaceae</taxon>
        <taxon>Papilionoideae</taxon>
        <taxon>50 kb inversion clade</taxon>
        <taxon>dalbergioids sensu lato</taxon>
        <taxon>Dalbergieae</taxon>
        <taxon>Pterocarpus clade</taxon>
        <taxon>Arachis</taxon>
    </lineage>
</organism>
<protein>
    <recommendedName>
        <fullName evidence="1">Protein FAR1-RELATED SEQUENCE</fullName>
    </recommendedName>
</protein>
<keyword evidence="1" id="KW-0539">Nucleus</keyword>
<dbReference type="PANTHER" id="PTHR31669:SF283">
    <property type="entry name" value="PROTEIN FAR1-RELATED SEQUENCE"/>
    <property type="match status" value="1"/>
</dbReference>
<comment type="similarity">
    <text evidence="1">Belongs to the FHY3/FAR1 family.</text>
</comment>
<dbReference type="EMBL" id="SDMP01000015">
    <property type="protein sequence ID" value="RYR10109.1"/>
    <property type="molecule type" value="Genomic_DNA"/>
</dbReference>
<dbReference type="Proteomes" id="UP000289738">
    <property type="component" value="Chromosome B05"/>
</dbReference>
<dbReference type="GO" id="GO:0008270">
    <property type="term" value="F:zinc ion binding"/>
    <property type="evidence" value="ECO:0007669"/>
    <property type="project" value="UniProtKB-UniRule"/>
</dbReference>
<dbReference type="InterPro" id="IPR031052">
    <property type="entry name" value="FHY3/FAR1"/>
</dbReference>
<keyword evidence="3" id="KW-1185">Reference proteome</keyword>
<evidence type="ECO:0000313" key="2">
    <source>
        <dbReference type="EMBL" id="RYR10109.1"/>
    </source>
</evidence>
<dbReference type="PANTHER" id="PTHR31669">
    <property type="entry name" value="PROTEIN FAR1-RELATED SEQUENCE 10-RELATED"/>
    <property type="match status" value="1"/>
</dbReference>
<evidence type="ECO:0000256" key="1">
    <source>
        <dbReference type="RuleBase" id="RU367018"/>
    </source>
</evidence>
<accession>A0A444Z7G6</accession>
<comment type="subcellular location">
    <subcellularLocation>
        <location evidence="1">Nucleus</location>
    </subcellularLocation>
</comment>
<evidence type="ECO:0000313" key="3">
    <source>
        <dbReference type="Proteomes" id="UP000289738"/>
    </source>
</evidence>
<keyword evidence="1" id="KW-0862">Zinc</keyword>
<comment type="function">
    <text evidence="1">Putative transcription activator involved in regulating light control of development.</text>
</comment>
<dbReference type="GO" id="GO:0005634">
    <property type="term" value="C:nucleus"/>
    <property type="evidence" value="ECO:0007669"/>
    <property type="project" value="UniProtKB-SubCell"/>
</dbReference>
<keyword evidence="1" id="KW-0479">Metal-binding</keyword>
<name>A0A444Z7G6_ARAHY</name>
<dbReference type="GO" id="GO:0006355">
    <property type="term" value="P:regulation of DNA-templated transcription"/>
    <property type="evidence" value="ECO:0007669"/>
    <property type="project" value="UniProtKB-UniRule"/>
</dbReference>
<dbReference type="AlphaFoldDB" id="A0A444Z7G6"/>
<gene>
    <name evidence="2" type="ORF">Ahy_B05g078580</name>
</gene>